<keyword evidence="2" id="KW-1185">Reference proteome</keyword>
<dbReference type="AlphaFoldDB" id="A0A8S1R5L9"/>
<evidence type="ECO:0000313" key="1">
    <source>
        <dbReference type="EMBL" id="CAD8122795.1"/>
    </source>
</evidence>
<dbReference type="EMBL" id="CAJJDN010000140">
    <property type="protein sequence ID" value="CAD8122795.1"/>
    <property type="molecule type" value="Genomic_DNA"/>
</dbReference>
<evidence type="ECO:0000313" key="2">
    <source>
        <dbReference type="Proteomes" id="UP000692954"/>
    </source>
</evidence>
<sequence>MIQGAQTDFIHILKKYKKSKRYSQLQELHIECIVDGLKGENKEEHYNQFFDILQSSLSTIGSFKFLILCHKLIYQLQQEFTSIFIQNKLLPGDQTDKSRLAIYYYNFLFKICENFDYYKEVIDFIETGNIVKFLQYELFVQIQILYPLAQMLQELSQIVKLLDYLLCRESPLLLQLGTCILKDFCVIYNFLSTAMQELQIYILKVPLKEAKVLYQVYQITIQMTKCMKRLSQLKLYSNLKQPHYFIITIELNKKIELHMLNSIKLSNIEISI</sequence>
<name>A0A8S1R5L9_9CILI</name>
<gene>
    <name evidence="1" type="ORF">PSON_ATCC_30995.1.T1400134</name>
</gene>
<organism evidence="1 2">
    <name type="scientific">Paramecium sonneborni</name>
    <dbReference type="NCBI Taxonomy" id="65129"/>
    <lineage>
        <taxon>Eukaryota</taxon>
        <taxon>Sar</taxon>
        <taxon>Alveolata</taxon>
        <taxon>Ciliophora</taxon>
        <taxon>Intramacronucleata</taxon>
        <taxon>Oligohymenophorea</taxon>
        <taxon>Peniculida</taxon>
        <taxon>Parameciidae</taxon>
        <taxon>Paramecium</taxon>
    </lineage>
</organism>
<proteinExistence type="predicted"/>
<accession>A0A8S1R5L9</accession>
<reference evidence="1" key="1">
    <citation type="submission" date="2021-01" db="EMBL/GenBank/DDBJ databases">
        <authorList>
            <consortium name="Genoscope - CEA"/>
            <person name="William W."/>
        </authorList>
    </citation>
    <scope>NUCLEOTIDE SEQUENCE</scope>
</reference>
<dbReference type="OrthoDB" id="292875at2759"/>
<comment type="caution">
    <text evidence="1">The sequence shown here is derived from an EMBL/GenBank/DDBJ whole genome shotgun (WGS) entry which is preliminary data.</text>
</comment>
<dbReference type="Proteomes" id="UP000692954">
    <property type="component" value="Unassembled WGS sequence"/>
</dbReference>
<protein>
    <submittedName>
        <fullName evidence="1">Uncharacterized protein</fullName>
    </submittedName>
</protein>